<dbReference type="GO" id="GO:0035725">
    <property type="term" value="P:sodium ion transmembrane transport"/>
    <property type="evidence" value="ECO:0007669"/>
    <property type="project" value="TreeGrafter"/>
</dbReference>
<evidence type="ECO:0000256" key="3">
    <source>
        <dbReference type="ARBA" id="ARBA00022448"/>
    </source>
</evidence>
<evidence type="ECO:0000256" key="9">
    <source>
        <dbReference type="SAM" id="MobiDB-lite"/>
    </source>
</evidence>
<dbReference type="PANTHER" id="PTHR11616">
    <property type="entry name" value="SODIUM/CHLORIDE DEPENDENT TRANSPORTER"/>
    <property type="match status" value="1"/>
</dbReference>
<name>A0A226DQH1_FOLCA</name>
<keyword evidence="5" id="KW-0769">Symport</keyword>
<feature type="region of interest" description="Disordered" evidence="9">
    <location>
        <begin position="15"/>
        <end position="89"/>
    </location>
</feature>
<feature type="transmembrane region" description="Helical" evidence="10">
    <location>
        <begin position="309"/>
        <end position="334"/>
    </location>
</feature>
<feature type="region of interest" description="Disordered" evidence="9">
    <location>
        <begin position="644"/>
        <end position="674"/>
    </location>
</feature>
<dbReference type="GO" id="GO:0015293">
    <property type="term" value="F:symporter activity"/>
    <property type="evidence" value="ECO:0007669"/>
    <property type="project" value="UniProtKB-KW"/>
</dbReference>
<feature type="transmembrane region" description="Helical" evidence="10">
    <location>
        <begin position="99"/>
        <end position="116"/>
    </location>
</feature>
<dbReference type="PANTHER" id="PTHR11616:SF182">
    <property type="entry name" value="TRANSPORTER"/>
    <property type="match status" value="1"/>
</dbReference>
<dbReference type="GO" id="GO:0006865">
    <property type="term" value="P:amino acid transport"/>
    <property type="evidence" value="ECO:0007669"/>
    <property type="project" value="TreeGrafter"/>
</dbReference>
<evidence type="ECO:0000256" key="5">
    <source>
        <dbReference type="ARBA" id="ARBA00022847"/>
    </source>
</evidence>
<dbReference type="EMBL" id="LNIX01000014">
    <property type="protein sequence ID" value="OXA47094.1"/>
    <property type="molecule type" value="Genomic_DNA"/>
</dbReference>
<evidence type="ECO:0000256" key="1">
    <source>
        <dbReference type="ARBA" id="ARBA00004141"/>
    </source>
</evidence>
<accession>A0A226DQH1</accession>
<comment type="caution">
    <text evidence="11">The sequence shown here is derived from an EMBL/GenBank/DDBJ whole genome shotgun (WGS) entry which is preliminary data.</text>
</comment>
<feature type="binding site" evidence="8">
    <location>
        <position position="107"/>
    </location>
    <ligand>
        <name>Na(+)</name>
        <dbReference type="ChEBI" id="CHEBI:29101"/>
        <label>1</label>
    </ligand>
</feature>
<keyword evidence="8" id="KW-0479">Metal-binding</keyword>
<dbReference type="OrthoDB" id="6581954at2759"/>
<dbReference type="GO" id="GO:0005886">
    <property type="term" value="C:plasma membrane"/>
    <property type="evidence" value="ECO:0007669"/>
    <property type="project" value="TreeGrafter"/>
</dbReference>
<evidence type="ECO:0000313" key="12">
    <source>
        <dbReference type="Proteomes" id="UP000198287"/>
    </source>
</evidence>
<feature type="binding site" evidence="8">
    <location>
        <position position="110"/>
    </location>
    <ligand>
        <name>Na(+)</name>
        <dbReference type="ChEBI" id="CHEBI:29101"/>
        <label>1</label>
    </ligand>
</feature>
<feature type="binding site" evidence="8">
    <location>
        <position position="109"/>
    </location>
    <ligand>
        <name>Na(+)</name>
        <dbReference type="ChEBI" id="CHEBI:29101"/>
        <label>1</label>
    </ligand>
</feature>
<proteinExistence type="inferred from homology"/>
<dbReference type="PROSITE" id="PS50267">
    <property type="entry name" value="NA_NEUROTRAN_SYMP_3"/>
    <property type="match status" value="1"/>
</dbReference>
<evidence type="ECO:0000256" key="7">
    <source>
        <dbReference type="ARBA" id="ARBA00023136"/>
    </source>
</evidence>
<comment type="subcellular location">
    <subcellularLocation>
        <location evidence="1">Membrane</location>
        <topology evidence="1">Multi-pass membrane protein</topology>
    </subcellularLocation>
</comment>
<gene>
    <name evidence="11" type="ORF">Fcan01_18526</name>
</gene>
<keyword evidence="3" id="KW-0813">Transport</keyword>
<keyword evidence="7 10" id="KW-0472">Membrane</keyword>
<reference evidence="11 12" key="1">
    <citation type="submission" date="2015-12" db="EMBL/GenBank/DDBJ databases">
        <title>The genome of Folsomia candida.</title>
        <authorList>
            <person name="Faddeeva A."/>
            <person name="Derks M.F."/>
            <person name="Anvar Y."/>
            <person name="Smit S."/>
            <person name="Van Straalen N."/>
            <person name="Roelofs D."/>
        </authorList>
    </citation>
    <scope>NUCLEOTIDE SEQUENCE [LARGE SCALE GENOMIC DNA]</scope>
    <source>
        <strain evidence="11 12">VU population</strain>
        <tissue evidence="11">Whole body</tissue>
    </source>
</reference>
<dbReference type="PRINTS" id="PR00176">
    <property type="entry name" value="NANEUSMPORT"/>
</dbReference>
<keyword evidence="4 10" id="KW-0812">Transmembrane</keyword>
<keyword evidence="12" id="KW-1185">Reference proteome</keyword>
<feature type="transmembrane region" description="Helical" evidence="10">
    <location>
        <begin position="128"/>
        <end position="152"/>
    </location>
</feature>
<feature type="transmembrane region" description="Helical" evidence="10">
    <location>
        <begin position="173"/>
        <end position="201"/>
    </location>
</feature>
<evidence type="ECO:0000256" key="8">
    <source>
        <dbReference type="PIRSR" id="PIRSR600175-1"/>
    </source>
</evidence>
<keyword evidence="6 10" id="KW-1133">Transmembrane helix</keyword>
<feature type="transmembrane region" description="Helical" evidence="10">
    <location>
        <begin position="346"/>
        <end position="367"/>
    </location>
</feature>
<evidence type="ECO:0000256" key="2">
    <source>
        <dbReference type="ARBA" id="ARBA00006459"/>
    </source>
</evidence>
<feature type="binding site" evidence="8">
    <location>
        <position position="352"/>
    </location>
    <ligand>
        <name>Na(+)</name>
        <dbReference type="ChEBI" id="CHEBI:29101"/>
        <label>2</label>
    </ligand>
</feature>
<feature type="transmembrane region" description="Helical" evidence="10">
    <location>
        <begin position="561"/>
        <end position="583"/>
    </location>
</feature>
<dbReference type="AlphaFoldDB" id="A0A226DQH1"/>
<organism evidence="11 12">
    <name type="scientific">Folsomia candida</name>
    <name type="common">Springtail</name>
    <dbReference type="NCBI Taxonomy" id="158441"/>
    <lineage>
        <taxon>Eukaryota</taxon>
        <taxon>Metazoa</taxon>
        <taxon>Ecdysozoa</taxon>
        <taxon>Arthropoda</taxon>
        <taxon>Hexapoda</taxon>
        <taxon>Collembola</taxon>
        <taxon>Entomobryomorpha</taxon>
        <taxon>Isotomoidea</taxon>
        <taxon>Isotomidae</taxon>
        <taxon>Proisotominae</taxon>
        <taxon>Folsomia</taxon>
    </lineage>
</organism>
<feature type="transmembrane region" description="Helical" evidence="10">
    <location>
        <begin position="459"/>
        <end position="477"/>
    </location>
</feature>
<dbReference type="SUPFAM" id="SSF161070">
    <property type="entry name" value="SNF-like"/>
    <property type="match status" value="1"/>
</dbReference>
<dbReference type="InterPro" id="IPR000175">
    <property type="entry name" value="Na/ntran_symport"/>
</dbReference>
<feature type="transmembrane region" description="Helical" evidence="10">
    <location>
        <begin position="519"/>
        <end position="541"/>
    </location>
</feature>
<feature type="binding site" evidence="8">
    <location>
        <position position="114"/>
    </location>
    <ligand>
        <name>Na(+)</name>
        <dbReference type="ChEBI" id="CHEBI:29101"/>
        <label>1</label>
    </ligand>
</feature>
<comment type="similarity">
    <text evidence="2">Belongs to the sodium:neurotransmitter symporter (SNF) (TC 2.A.22) family.</text>
</comment>
<dbReference type="GO" id="GO:0046872">
    <property type="term" value="F:metal ion binding"/>
    <property type="evidence" value="ECO:0007669"/>
    <property type="project" value="UniProtKB-KW"/>
</dbReference>
<evidence type="ECO:0000256" key="6">
    <source>
        <dbReference type="ARBA" id="ARBA00022989"/>
    </source>
</evidence>
<protein>
    <submittedName>
        <fullName evidence="11">Sodium-dependent neutral amino acid transporter B(0)AT3</fullName>
    </submittedName>
</protein>
<evidence type="ECO:0000313" key="11">
    <source>
        <dbReference type="EMBL" id="OXA47094.1"/>
    </source>
</evidence>
<keyword evidence="8" id="KW-0915">Sodium</keyword>
<evidence type="ECO:0000256" key="4">
    <source>
        <dbReference type="ARBA" id="ARBA00022692"/>
    </source>
</evidence>
<dbReference type="InterPro" id="IPR037272">
    <property type="entry name" value="SNS_sf"/>
</dbReference>
<dbReference type="Pfam" id="PF00209">
    <property type="entry name" value="SNF"/>
    <property type="match status" value="2"/>
</dbReference>
<dbReference type="Proteomes" id="UP000198287">
    <property type="component" value="Unassembled WGS sequence"/>
</dbReference>
<feature type="transmembrane region" description="Helical" evidence="10">
    <location>
        <begin position="262"/>
        <end position="282"/>
    </location>
</feature>
<sequence length="674" mass="75059">MSWIYRLFGLAHPPDLPDSNPYPRRGSHGLHQESGHVLQKAASSTPEIRMTDSSTPESLEQVASLQGQQSVEGEVGNGGGEGDVVVEPEPERDTWGSKLGYILTLVGYAVGFGNIWRFPFLMHSNGGVAFLIPYTVMVAFAGIPLFFLELAVGQRLRKGALGSWNEISPYLGGLGISCGLVCYSVELYYNTLVAWVFLYFFDSFRSQLPWTNCSTIKKWKDEPVDNMTGYSDECGASNQASKYYWYRRMLDVSNDITQPGNFNPWMLLALTVSWLLVLGILIKGIKSSEKVVYFTALFPYWKTLYDPKVWLAAGSQIFFSLGVAYGCLIVFASYLPSNNNCYRDAVSVSIINCATSLFAAIVLFPVFGAIGKRKFKHCLEDRVLETLKNLAIINDNDALDQDKRANLTKLYSVLPIEFGNITNLIYHNATPAFNMPVNISLGQKFNCSLENLTRDSGSGTGLVFIGFAEAVLHMGFFPPFWSFMFFLMLLTLGIDSSFGTLEGAIAVLIDLKVLKVPRWAITCIVTGSLFVLSLMFCWGWGVYIQAFLDQCYTLPVTQKPGIIALGYIIWLGIIIWVPAQALLKTFGMSLLREEKPAYFPEEELRAERQLGENDDEEFDRMDQIVMGKSIGDFQAQYRSSKSNLNTLDTSLAPEPPVSAVDMVKTPSKENKSNV</sequence>
<feature type="binding site" evidence="8">
    <location>
        <position position="320"/>
    </location>
    <ligand>
        <name>Na(+)</name>
        <dbReference type="ChEBI" id="CHEBI:29101"/>
        <label>2</label>
    </ligand>
</feature>
<feature type="compositionally biased region" description="Polar residues" evidence="9">
    <location>
        <begin position="41"/>
        <end position="70"/>
    </location>
</feature>
<evidence type="ECO:0000256" key="10">
    <source>
        <dbReference type="SAM" id="Phobius"/>
    </source>
</evidence>